<feature type="compositionally biased region" description="Polar residues" evidence="1">
    <location>
        <begin position="231"/>
        <end position="249"/>
    </location>
</feature>
<feature type="compositionally biased region" description="Low complexity" evidence="1">
    <location>
        <begin position="24"/>
        <end position="48"/>
    </location>
</feature>
<keyword evidence="3" id="KW-1185">Reference proteome</keyword>
<reference evidence="2 3" key="1">
    <citation type="submission" date="2016-07" db="EMBL/GenBank/DDBJ databases">
        <title>Pervasive Adenine N6-methylation of Active Genes in Fungi.</title>
        <authorList>
            <consortium name="DOE Joint Genome Institute"/>
            <person name="Mondo S.J."/>
            <person name="Dannebaum R.O."/>
            <person name="Kuo R.C."/>
            <person name="Labutti K."/>
            <person name="Haridas S."/>
            <person name="Kuo A."/>
            <person name="Salamov A."/>
            <person name="Ahrendt S.R."/>
            <person name="Lipzen A."/>
            <person name="Sullivan W."/>
            <person name="Andreopoulos W.B."/>
            <person name="Clum A."/>
            <person name="Lindquist E."/>
            <person name="Daum C."/>
            <person name="Ramamoorthy G.K."/>
            <person name="Gryganskyi A."/>
            <person name="Culley D."/>
            <person name="Magnuson J.K."/>
            <person name="James T.Y."/>
            <person name="O'Malley M.A."/>
            <person name="Stajich J.E."/>
            <person name="Spatafora J.W."/>
            <person name="Visel A."/>
            <person name="Grigoriev I.V."/>
        </authorList>
    </citation>
    <scope>NUCLEOTIDE SEQUENCE [LARGE SCALE GENOMIC DNA]</scope>
    <source>
        <strain evidence="2 3">NRRL 1336</strain>
    </source>
</reference>
<sequence>MSFDQPNHSPHRPALSPEDHRIGSQQQQQEQQQQQQQQQQSQDFQQSSGYHTFASSPEHWDSNNRRPSSNSQNAPSFYSSDPLYARQSSPASYSQQHNSSINSWTEGSPDRNHVLTSFTPERNSLQQPGQTSPSTSTSSYPPYDSNRNNISNEENQISPTGNGSYLEHSKASSPAMSISQLLSDSGSSSYVPPSSSVPFTATTSNNSQPVSEGQPYFESINTHQTYQQRHDYTTNTVSQNGIGNLLNSGTEDKPTNNTTDSDTDSEDIALISGQDHLLQPKNGRT</sequence>
<protein>
    <submittedName>
        <fullName evidence="2">Uncharacterized protein</fullName>
    </submittedName>
</protein>
<feature type="region of interest" description="Disordered" evidence="1">
    <location>
        <begin position="1"/>
        <end position="216"/>
    </location>
</feature>
<evidence type="ECO:0000256" key="1">
    <source>
        <dbReference type="SAM" id="MobiDB-lite"/>
    </source>
</evidence>
<evidence type="ECO:0000313" key="2">
    <source>
        <dbReference type="EMBL" id="ORZ15723.1"/>
    </source>
</evidence>
<feature type="compositionally biased region" description="Polar residues" evidence="1">
    <location>
        <begin position="86"/>
        <end position="106"/>
    </location>
</feature>
<comment type="caution">
    <text evidence="2">The sequence shown here is derived from an EMBL/GenBank/DDBJ whole genome shotgun (WGS) entry which is preliminary data.</text>
</comment>
<proteinExistence type="predicted"/>
<accession>A0A1X2IFN6</accession>
<feature type="compositionally biased region" description="Polar residues" evidence="1">
    <location>
        <begin position="145"/>
        <end position="163"/>
    </location>
</feature>
<dbReference type="Proteomes" id="UP000193560">
    <property type="component" value="Unassembled WGS sequence"/>
</dbReference>
<gene>
    <name evidence="2" type="ORF">BCR42DRAFT_41903</name>
</gene>
<feature type="region of interest" description="Disordered" evidence="1">
    <location>
        <begin position="231"/>
        <end position="266"/>
    </location>
</feature>
<feature type="compositionally biased region" description="Low complexity" evidence="1">
    <location>
        <begin position="131"/>
        <end position="143"/>
    </location>
</feature>
<dbReference type="EMBL" id="MCGE01000012">
    <property type="protein sequence ID" value="ORZ15723.1"/>
    <property type="molecule type" value="Genomic_DNA"/>
</dbReference>
<name>A0A1X2IFN6_9FUNG</name>
<feature type="compositionally biased region" description="Polar residues" evidence="1">
    <location>
        <begin position="114"/>
        <end position="130"/>
    </location>
</feature>
<feature type="compositionally biased region" description="Low complexity" evidence="1">
    <location>
        <begin position="177"/>
        <end position="196"/>
    </location>
</feature>
<feature type="compositionally biased region" description="Polar residues" evidence="1">
    <location>
        <begin position="197"/>
        <end position="211"/>
    </location>
</feature>
<evidence type="ECO:0000313" key="3">
    <source>
        <dbReference type="Proteomes" id="UP000193560"/>
    </source>
</evidence>
<dbReference type="AlphaFoldDB" id="A0A1X2IFN6"/>
<feature type="compositionally biased region" description="Low complexity" evidence="1">
    <location>
        <begin position="65"/>
        <end position="76"/>
    </location>
</feature>
<organism evidence="2 3">
    <name type="scientific">Absidia repens</name>
    <dbReference type="NCBI Taxonomy" id="90262"/>
    <lineage>
        <taxon>Eukaryota</taxon>
        <taxon>Fungi</taxon>
        <taxon>Fungi incertae sedis</taxon>
        <taxon>Mucoromycota</taxon>
        <taxon>Mucoromycotina</taxon>
        <taxon>Mucoromycetes</taxon>
        <taxon>Mucorales</taxon>
        <taxon>Cunninghamellaceae</taxon>
        <taxon>Absidia</taxon>
    </lineage>
</organism>